<accession>A0A9X3E3T9</accession>
<organism evidence="2 3">
    <name type="scientific">Kaistia nematophila</name>
    <dbReference type="NCBI Taxonomy" id="2994654"/>
    <lineage>
        <taxon>Bacteria</taxon>
        <taxon>Pseudomonadati</taxon>
        <taxon>Pseudomonadota</taxon>
        <taxon>Alphaproteobacteria</taxon>
        <taxon>Hyphomicrobiales</taxon>
        <taxon>Kaistiaceae</taxon>
        <taxon>Kaistia</taxon>
    </lineage>
</organism>
<feature type="domain" description="DUF6950" evidence="1">
    <location>
        <begin position="5"/>
        <end position="137"/>
    </location>
</feature>
<dbReference type="InterPro" id="IPR053802">
    <property type="entry name" value="DUF6950"/>
</dbReference>
<dbReference type="AlphaFoldDB" id="A0A9X3E3T9"/>
<name>A0A9X3E3T9_9HYPH</name>
<dbReference type="Proteomes" id="UP001144805">
    <property type="component" value="Unassembled WGS sequence"/>
</dbReference>
<protein>
    <recommendedName>
        <fullName evidence="1">DUF6950 domain-containing protein</fullName>
    </recommendedName>
</protein>
<dbReference type="EMBL" id="JAPKNK010000006">
    <property type="protein sequence ID" value="MCX5570623.1"/>
    <property type="molecule type" value="Genomic_DNA"/>
</dbReference>
<proteinExistence type="predicted"/>
<dbReference type="RefSeq" id="WP_266339582.1">
    <property type="nucleotide sequence ID" value="NZ_JAPKNK010000006.1"/>
</dbReference>
<evidence type="ECO:0000259" key="1">
    <source>
        <dbReference type="Pfam" id="PF22262"/>
    </source>
</evidence>
<evidence type="ECO:0000313" key="3">
    <source>
        <dbReference type="Proteomes" id="UP001144805"/>
    </source>
</evidence>
<sequence>MSAIQRRDDWRPALHEAIEATRREPFQWGERDCALFAADCVKAMTGIDLGFGFRGSYDDAAGAAKALRRAGFSDLPDVVASFFEEIHPVRAGVGDIAAIETAEGWALGVYGGPRVTVLRPDGLGSVDRSMVTRAFRVP</sequence>
<gene>
    <name evidence="2" type="ORF">OSH07_15545</name>
</gene>
<comment type="caution">
    <text evidence="2">The sequence shown here is derived from an EMBL/GenBank/DDBJ whole genome shotgun (WGS) entry which is preliminary data.</text>
</comment>
<reference evidence="2" key="1">
    <citation type="submission" date="2022-11" db="EMBL/GenBank/DDBJ databases">
        <title>Biodiversity and phylogenetic relationships of bacteria.</title>
        <authorList>
            <person name="Machado R.A.R."/>
            <person name="Bhat A."/>
            <person name="Loulou A."/>
            <person name="Kallel S."/>
        </authorList>
    </citation>
    <scope>NUCLEOTIDE SEQUENCE</scope>
    <source>
        <strain evidence="2">K-TC2</strain>
    </source>
</reference>
<dbReference type="Pfam" id="PF22262">
    <property type="entry name" value="DUF6950"/>
    <property type="match status" value="1"/>
</dbReference>
<keyword evidence="3" id="KW-1185">Reference proteome</keyword>
<evidence type="ECO:0000313" key="2">
    <source>
        <dbReference type="EMBL" id="MCX5570623.1"/>
    </source>
</evidence>